<dbReference type="FunFam" id="1.10.20.10:FF:000088">
    <property type="entry name" value="Histone H3-like centromeric protein CSE4"/>
    <property type="match status" value="1"/>
</dbReference>
<evidence type="ECO:0000256" key="8">
    <source>
        <dbReference type="SAM" id="MobiDB-lite"/>
    </source>
</evidence>
<dbReference type="EMBL" id="CM026422">
    <property type="protein sequence ID" value="KAG0586217.1"/>
    <property type="molecule type" value="Genomic_DNA"/>
</dbReference>
<dbReference type="GO" id="GO:0046982">
    <property type="term" value="F:protein heterodimerization activity"/>
    <property type="evidence" value="ECO:0007669"/>
    <property type="project" value="InterPro"/>
</dbReference>
<feature type="region of interest" description="Disordered" evidence="8">
    <location>
        <begin position="1"/>
        <end position="45"/>
    </location>
</feature>
<evidence type="ECO:0000256" key="3">
    <source>
        <dbReference type="ARBA" id="ARBA00010343"/>
    </source>
</evidence>
<evidence type="ECO:0000313" key="10">
    <source>
        <dbReference type="EMBL" id="KAG0586217.1"/>
    </source>
</evidence>
<dbReference type="PANTHER" id="PTHR45810">
    <property type="entry name" value="HISTONE H3.2"/>
    <property type="match status" value="1"/>
</dbReference>
<comment type="caution">
    <text evidence="10">The sequence shown here is derived from an EMBL/GenBank/DDBJ whole genome shotgun (WGS) entry which is preliminary data.</text>
</comment>
<keyword evidence="11" id="KW-1185">Reference proteome</keyword>
<evidence type="ECO:0000313" key="11">
    <source>
        <dbReference type="Proteomes" id="UP000822688"/>
    </source>
</evidence>
<dbReference type="PRINTS" id="PR00622">
    <property type="entry name" value="HISTONEH3"/>
</dbReference>
<evidence type="ECO:0000259" key="9">
    <source>
        <dbReference type="Pfam" id="PF00125"/>
    </source>
</evidence>
<reference evidence="10" key="1">
    <citation type="submission" date="2020-06" db="EMBL/GenBank/DDBJ databases">
        <title>WGS assembly of Ceratodon purpureus strain R40.</title>
        <authorList>
            <person name="Carey S.B."/>
            <person name="Jenkins J."/>
            <person name="Shu S."/>
            <person name="Lovell J.T."/>
            <person name="Sreedasyam A."/>
            <person name="Maumus F."/>
            <person name="Tiley G.P."/>
            <person name="Fernandez-Pozo N."/>
            <person name="Barry K."/>
            <person name="Chen C."/>
            <person name="Wang M."/>
            <person name="Lipzen A."/>
            <person name="Daum C."/>
            <person name="Saski C.A."/>
            <person name="Payton A.C."/>
            <person name="Mcbreen J.C."/>
            <person name="Conrad R.E."/>
            <person name="Kollar L.M."/>
            <person name="Olsson S."/>
            <person name="Huttunen S."/>
            <person name="Landis J.B."/>
            <person name="Wickett N.J."/>
            <person name="Johnson M.G."/>
            <person name="Rensing S.A."/>
            <person name="Grimwood J."/>
            <person name="Schmutz J."/>
            <person name="Mcdaniel S.F."/>
        </authorList>
    </citation>
    <scope>NUCLEOTIDE SEQUENCE</scope>
    <source>
        <strain evidence="10">R40</strain>
    </source>
</reference>
<feature type="domain" description="Core Histone H2A/H2B/H3" evidence="9">
    <location>
        <begin position="46"/>
        <end position="134"/>
    </location>
</feature>
<dbReference type="Gene3D" id="1.10.20.10">
    <property type="entry name" value="Histone, subunit A"/>
    <property type="match status" value="1"/>
</dbReference>
<gene>
    <name evidence="10" type="ORF">KC19_2G072900</name>
</gene>
<dbReference type="SUPFAM" id="SSF47113">
    <property type="entry name" value="Histone-fold"/>
    <property type="match status" value="1"/>
</dbReference>
<dbReference type="SMART" id="SM00428">
    <property type="entry name" value="H3"/>
    <property type="match status" value="1"/>
</dbReference>
<evidence type="ECO:0000256" key="2">
    <source>
        <dbReference type="ARBA" id="ARBA00004286"/>
    </source>
</evidence>
<dbReference type="PANTHER" id="PTHR45810:SF17">
    <property type="entry name" value="HISTONE H3-LIKE CENTROMERIC PROTEIN A"/>
    <property type="match status" value="1"/>
</dbReference>
<dbReference type="InterPro" id="IPR000164">
    <property type="entry name" value="Histone_H3/CENP-A"/>
</dbReference>
<dbReference type="InterPro" id="IPR009072">
    <property type="entry name" value="Histone-fold"/>
</dbReference>
<sequence length="142" mass="16131">MARLKQTPLRSNNRASTSSAGRAAPSPAARAAQRAPRPRKPHRWRPGTKALMEIRYYQKTCDLLIPRLPFARYVKEITSMYASDVSRWTAEALTALQEATEDYIVHLFEDTNLCAIHAKRVTIMPKDLQLARRLRGVIEKAS</sequence>
<evidence type="ECO:0000256" key="1">
    <source>
        <dbReference type="ARBA" id="ARBA00004123"/>
    </source>
</evidence>
<dbReference type="GO" id="GO:0030527">
    <property type="term" value="F:structural constituent of chromatin"/>
    <property type="evidence" value="ECO:0007669"/>
    <property type="project" value="InterPro"/>
</dbReference>
<comment type="similarity">
    <text evidence="3">Belongs to the histone H3 family.</text>
</comment>
<keyword evidence="4" id="KW-0158">Chromosome</keyword>
<keyword evidence="6" id="KW-0539">Nucleus</keyword>
<dbReference type="AlphaFoldDB" id="A0A8T0ISW3"/>
<dbReference type="GO" id="GO:0000786">
    <property type="term" value="C:nucleosome"/>
    <property type="evidence" value="ECO:0007669"/>
    <property type="project" value="UniProtKB-KW"/>
</dbReference>
<dbReference type="Proteomes" id="UP000822688">
    <property type="component" value="Chromosome 2"/>
</dbReference>
<dbReference type="GO" id="GO:0003677">
    <property type="term" value="F:DNA binding"/>
    <property type="evidence" value="ECO:0007669"/>
    <property type="project" value="UniProtKB-KW"/>
</dbReference>
<evidence type="ECO:0000256" key="4">
    <source>
        <dbReference type="ARBA" id="ARBA00022454"/>
    </source>
</evidence>
<feature type="compositionally biased region" description="Low complexity" evidence="8">
    <location>
        <begin position="10"/>
        <end position="35"/>
    </location>
</feature>
<evidence type="ECO:0000256" key="5">
    <source>
        <dbReference type="ARBA" id="ARBA00023125"/>
    </source>
</evidence>
<keyword evidence="7" id="KW-0544">Nucleosome core</keyword>
<evidence type="ECO:0000256" key="6">
    <source>
        <dbReference type="ARBA" id="ARBA00023242"/>
    </source>
</evidence>
<dbReference type="Pfam" id="PF00125">
    <property type="entry name" value="Histone"/>
    <property type="match status" value="1"/>
</dbReference>
<organism evidence="10 11">
    <name type="scientific">Ceratodon purpureus</name>
    <name type="common">Fire moss</name>
    <name type="synonym">Dicranum purpureum</name>
    <dbReference type="NCBI Taxonomy" id="3225"/>
    <lineage>
        <taxon>Eukaryota</taxon>
        <taxon>Viridiplantae</taxon>
        <taxon>Streptophyta</taxon>
        <taxon>Embryophyta</taxon>
        <taxon>Bryophyta</taxon>
        <taxon>Bryophytina</taxon>
        <taxon>Bryopsida</taxon>
        <taxon>Dicranidae</taxon>
        <taxon>Pseudoditrichales</taxon>
        <taxon>Ditrichaceae</taxon>
        <taxon>Ceratodon</taxon>
    </lineage>
</organism>
<evidence type="ECO:0000256" key="7">
    <source>
        <dbReference type="ARBA" id="ARBA00023269"/>
    </source>
</evidence>
<feature type="compositionally biased region" description="Basic residues" evidence="8">
    <location>
        <begin position="36"/>
        <end position="45"/>
    </location>
</feature>
<dbReference type="GO" id="GO:0005634">
    <property type="term" value="C:nucleus"/>
    <property type="evidence" value="ECO:0007669"/>
    <property type="project" value="UniProtKB-SubCell"/>
</dbReference>
<protein>
    <recommendedName>
        <fullName evidence="9">Core Histone H2A/H2B/H3 domain-containing protein</fullName>
    </recommendedName>
</protein>
<proteinExistence type="inferred from homology"/>
<keyword evidence="5" id="KW-0238">DNA-binding</keyword>
<name>A0A8T0ISW3_CERPU</name>
<dbReference type="CDD" id="cd22911">
    <property type="entry name" value="HFD_H3"/>
    <property type="match status" value="1"/>
</dbReference>
<accession>A0A8T0ISW3</accession>
<dbReference type="InterPro" id="IPR007125">
    <property type="entry name" value="H2A/H2B/H3"/>
</dbReference>
<comment type="subcellular location">
    <subcellularLocation>
        <location evidence="2">Chromosome</location>
    </subcellularLocation>
    <subcellularLocation>
        <location evidence="1">Nucleus</location>
    </subcellularLocation>
</comment>